<dbReference type="Proteomes" id="UP001222027">
    <property type="component" value="Unassembled WGS sequence"/>
</dbReference>
<dbReference type="PANTHER" id="PTHR34570:SF12">
    <property type="entry name" value="EXPRESSED PROTEIN"/>
    <property type="match status" value="1"/>
</dbReference>
<dbReference type="EMBL" id="JAQQAF010000001">
    <property type="protein sequence ID" value="KAJ8514049.1"/>
    <property type="molecule type" value="Genomic_DNA"/>
</dbReference>
<feature type="coiled-coil region" evidence="1">
    <location>
        <begin position="79"/>
        <end position="109"/>
    </location>
</feature>
<dbReference type="PANTHER" id="PTHR34570">
    <property type="entry name" value="OS03G0593100 PROTEIN"/>
    <property type="match status" value="1"/>
</dbReference>
<evidence type="ECO:0000256" key="1">
    <source>
        <dbReference type="SAM" id="Coils"/>
    </source>
</evidence>
<proteinExistence type="predicted"/>
<name>A0AAV8S3Y6_ENSVE</name>
<reference evidence="3 4" key="1">
    <citation type="submission" date="2022-12" db="EMBL/GenBank/DDBJ databases">
        <title>Chromosome-scale assembly of the Ensete ventricosum genome.</title>
        <authorList>
            <person name="Dussert Y."/>
            <person name="Stocks J."/>
            <person name="Wendawek A."/>
            <person name="Woldeyes F."/>
            <person name="Nichols R.A."/>
            <person name="Borrell J.S."/>
        </authorList>
    </citation>
    <scope>NUCLEOTIDE SEQUENCE [LARGE SCALE GENOMIC DNA]</scope>
    <source>
        <strain evidence="4">cv. Maze</strain>
        <tissue evidence="3">Seeds</tissue>
    </source>
</reference>
<feature type="region of interest" description="Disordered" evidence="2">
    <location>
        <begin position="36"/>
        <end position="56"/>
    </location>
</feature>
<keyword evidence="1" id="KW-0175">Coiled coil</keyword>
<evidence type="ECO:0000313" key="4">
    <source>
        <dbReference type="Proteomes" id="UP001222027"/>
    </source>
</evidence>
<comment type="caution">
    <text evidence="3">The sequence shown here is derived from an EMBL/GenBank/DDBJ whole genome shotgun (WGS) entry which is preliminary data.</text>
</comment>
<evidence type="ECO:0000313" key="3">
    <source>
        <dbReference type="EMBL" id="KAJ8514049.1"/>
    </source>
</evidence>
<protein>
    <submittedName>
        <fullName evidence="3">Uncharacterized protein</fullName>
    </submittedName>
</protein>
<gene>
    <name evidence="3" type="ORF">OPV22_004483</name>
</gene>
<organism evidence="3 4">
    <name type="scientific">Ensete ventricosum</name>
    <name type="common">Abyssinian banana</name>
    <name type="synonym">Musa ensete</name>
    <dbReference type="NCBI Taxonomy" id="4639"/>
    <lineage>
        <taxon>Eukaryota</taxon>
        <taxon>Viridiplantae</taxon>
        <taxon>Streptophyta</taxon>
        <taxon>Embryophyta</taxon>
        <taxon>Tracheophyta</taxon>
        <taxon>Spermatophyta</taxon>
        <taxon>Magnoliopsida</taxon>
        <taxon>Liliopsida</taxon>
        <taxon>Zingiberales</taxon>
        <taxon>Musaceae</taxon>
        <taxon>Ensete</taxon>
    </lineage>
</organism>
<evidence type="ECO:0000256" key="2">
    <source>
        <dbReference type="SAM" id="MobiDB-lite"/>
    </source>
</evidence>
<keyword evidence="4" id="KW-1185">Reference proteome</keyword>
<accession>A0AAV8S3Y6</accession>
<sequence length="178" mass="20376">MLILLSLFYTRPESTKCYGDMQWMRGRRQLVLPINSGLPPRHPVKSSPQNKSLPPDRGINFGRSMGRQSNDTAVRCSSIALLQERFRQLQRIKEMREEKRILLMIAEAEQPKWFFCHDLAHPPTPPGGSSSLQADYHVNYAETQSFRTSLSLCLWSSDVSMHASKMSNETEVDTTLHL</sequence>
<dbReference type="AlphaFoldDB" id="A0AAV8S3Y6"/>